<gene>
    <name evidence="8" type="ORF">FVW20_03325</name>
</gene>
<dbReference type="Proteomes" id="UP001194469">
    <property type="component" value="Unassembled WGS sequence"/>
</dbReference>
<dbReference type="EMBL" id="VRYY01000072">
    <property type="protein sequence ID" value="MBG3876082.1"/>
    <property type="molecule type" value="Genomic_DNA"/>
</dbReference>
<feature type="transmembrane region" description="Helical" evidence="7">
    <location>
        <begin position="40"/>
        <end position="61"/>
    </location>
</feature>
<dbReference type="InterPro" id="IPR001123">
    <property type="entry name" value="LeuE-type"/>
</dbReference>
<evidence type="ECO:0000256" key="6">
    <source>
        <dbReference type="ARBA" id="ARBA00023136"/>
    </source>
</evidence>
<dbReference type="Pfam" id="PF01810">
    <property type="entry name" value="LysE"/>
    <property type="match status" value="1"/>
</dbReference>
<accession>A0ABS0J0Z0</accession>
<evidence type="ECO:0000256" key="3">
    <source>
        <dbReference type="ARBA" id="ARBA00022475"/>
    </source>
</evidence>
<dbReference type="RefSeq" id="WP_196608290.1">
    <property type="nucleotide sequence ID" value="NZ_VRYY01000072.1"/>
</dbReference>
<protein>
    <submittedName>
        <fullName evidence="8">LysE family translocator</fullName>
    </submittedName>
</protein>
<dbReference type="PANTHER" id="PTHR30086:SF14">
    <property type="entry name" value="HOMOSERINE_HOMOSERINE LACTONE EFFLUX PROTEIN"/>
    <property type="match status" value="1"/>
</dbReference>
<evidence type="ECO:0000256" key="5">
    <source>
        <dbReference type="ARBA" id="ARBA00022989"/>
    </source>
</evidence>
<evidence type="ECO:0000256" key="1">
    <source>
        <dbReference type="ARBA" id="ARBA00004651"/>
    </source>
</evidence>
<keyword evidence="3" id="KW-1003">Cell membrane</keyword>
<evidence type="ECO:0000313" key="8">
    <source>
        <dbReference type="EMBL" id="MBG3876082.1"/>
    </source>
</evidence>
<reference evidence="8 9" key="1">
    <citation type="submission" date="2019-08" db="EMBL/GenBank/DDBJ databases">
        <authorList>
            <person name="Luo N."/>
        </authorList>
    </citation>
    <scope>NUCLEOTIDE SEQUENCE [LARGE SCALE GENOMIC DNA]</scope>
    <source>
        <strain evidence="8 9">NCIMB 9442</strain>
    </source>
</reference>
<evidence type="ECO:0000313" key="9">
    <source>
        <dbReference type="Proteomes" id="UP001194469"/>
    </source>
</evidence>
<evidence type="ECO:0000256" key="2">
    <source>
        <dbReference type="ARBA" id="ARBA00007928"/>
    </source>
</evidence>
<keyword evidence="5 7" id="KW-1133">Transmembrane helix</keyword>
<proteinExistence type="inferred from homology"/>
<comment type="similarity">
    <text evidence="2">Belongs to the Rht family.</text>
</comment>
<dbReference type="PANTHER" id="PTHR30086">
    <property type="entry name" value="ARGININE EXPORTER PROTEIN ARGO"/>
    <property type="match status" value="1"/>
</dbReference>
<feature type="transmembrane region" description="Helical" evidence="7">
    <location>
        <begin position="144"/>
        <end position="168"/>
    </location>
</feature>
<organism evidence="8 9">
    <name type="scientific">Nitratidesulfovibrio oxamicus</name>
    <dbReference type="NCBI Taxonomy" id="32016"/>
    <lineage>
        <taxon>Bacteria</taxon>
        <taxon>Pseudomonadati</taxon>
        <taxon>Thermodesulfobacteriota</taxon>
        <taxon>Desulfovibrionia</taxon>
        <taxon>Desulfovibrionales</taxon>
        <taxon>Desulfovibrionaceae</taxon>
        <taxon>Nitratidesulfovibrio</taxon>
    </lineage>
</organism>
<name>A0ABS0J0Z0_9BACT</name>
<dbReference type="PIRSF" id="PIRSF006324">
    <property type="entry name" value="LeuE"/>
    <property type="match status" value="1"/>
</dbReference>
<keyword evidence="6 7" id="KW-0472">Membrane</keyword>
<evidence type="ECO:0000256" key="4">
    <source>
        <dbReference type="ARBA" id="ARBA00022692"/>
    </source>
</evidence>
<keyword evidence="4 7" id="KW-0812">Transmembrane</keyword>
<comment type="subcellular location">
    <subcellularLocation>
        <location evidence="1">Cell membrane</location>
        <topology evidence="1">Multi-pass membrane protein</topology>
    </subcellularLocation>
</comment>
<sequence length="205" mass="22449">MAFGTWFTYFLLMTAIAYTPGPMTMFSMSTSVRNGFARTVPAILGGSCAYCVQMVVVYFGLGAIVQGSVMVFNCIKWVGVAYLMVLALKNWRAVPMAGDEAGTRHAPTPRRQFCLGFATGMSNPKSILVFTVLFPQFIEPAHYTAHFCILAGSFFVIQGSSAVSYALFGARVFRWLRRRSLEHVQHKATAAILFGAAGMLAASRR</sequence>
<feature type="transmembrane region" description="Helical" evidence="7">
    <location>
        <begin position="6"/>
        <end position="28"/>
    </location>
</feature>
<evidence type="ECO:0000256" key="7">
    <source>
        <dbReference type="SAM" id="Phobius"/>
    </source>
</evidence>
<comment type="caution">
    <text evidence="8">The sequence shown here is derived from an EMBL/GenBank/DDBJ whole genome shotgun (WGS) entry which is preliminary data.</text>
</comment>
<keyword evidence="9" id="KW-1185">Reference proteome</keyword>
<feature type="transmembrane region" description="Helical" evidence="7">
    <location>
        <begin position="67"/>
        <end position="88"/>
    </location>
</feature>